<dbReference type="Proteomes" id="UP000256977">
    <property type="component" value="Unassembled WGS sequence"/>
</dbReference>
<dbReference type="InterPro" id="IPR016059">
    <property type="entry name" value="DNA_ligase_ATP-dep_CS"/>
</dbReference>
<reference evidence="6 7" key="1">
    <citation type="submission" date="2018-07" db="EMBL/GenBank/DDBJ databases">
        <title>Genomic Encyclopedia of Type Strains, Phase III (KMG-III): the genomes of soil and plant-associated and newly described type strains.</title>
        <authorList>
            <person name="Whitman W."/>
        </authorList>
    </citation>
    <scope>NUCLEOTIDE SEQUENCE [LARGE SCALE GENOMIC DNA]</scope>
    <source>
        <strain evidence="6 7">CECT 7287</strain>
    </source>
</reference>
<evidence type="ECO:0000256" key="4">
    <source>
        <dbReference type="ARBA" id="ARBA00034003"/>
    </source>
</evidence>
<dbReference type="InterPro" id="IPR012340">
    <property type="entry name" value="NA-bd_OB-fold"/>
</dbReference>
<comment type="caution">
    <text evidence="6">The sequence shown here is derived from an EMBL/GenBank/DDBJ whole genome shotgun (WGS) entry which is preliminary data.</text>
</comment>
<protein>
    <recommendedName>
        <fullName evidence="2">DNA ligase (ATP)</fullName>
        <ecNumber evidence="2">6.5.1.1</ecNumber>
    </recommendedName>
</protein>
<dbReference type="PANTHER" id="PTHR45674:SF4">
    <property type="entry name" value="DNA LIGASE 1"/>
    <property type="match status" value="1"/>
</dbReference>
<name>A0A3D9KAM6_9BACL</name>
<dbReference type="GO" id="GO:0006310">
    <property type="term" value="P:DNA recombination"/>
    <property type="evidence" value="ECO:0007669"/>
    <property type="project" value="InterPro"/>
</dbReference>
<dbReference type="Pfam" id="PF01068">
    <property type="entry name" value="DNA_ligase_A_M"/>
    <property type="match status" value="1"/>
</dbReference>
<gene>
    <name evidence="6" type="ORF">DFP98_10817</name>
</gene>
<evidence type="ECO:0000256" key="3">
    <source>
        <dbReference type="ARBA" id="ARBA00022598"/>
    </source>
</evidence>
<dbReference type="AlphaFoldDB" id="A0A3D9KAM6"/>
<proteinExistence type="inferred from homology"/>
<evidence type="ECO:0000256" key="2">
    <source>
        <dbReference type="ARBA" id="ARBA00012727"/>
    </source>
</evidence>
<keyword evidence="3" id="KW-0436">Ligase</keyword>
<evidence type="ECO:0000313" key="6">
    <source>
        <dbReference type="EMBL" id="RED83175.1"/>
    </source>
</evidence>
<dbReference type="SUPFAM" id="SSF50249">
    <property type="entry name" value="Nucleic acid-binding proteins"/>
    <property type="match status" value="1"/>
</dbReference>
<evidence type="ECO:0000313" key="7">
    <source>
        <dbReference type="Proteomes" id="UP000256977"/>
    </source>
</evidence>
<keyword evidence="7" id="KW-1185">Reference proteome</keyword>
<feature type="domain" description="ATP-dependent DNA ligase family profile" evidence="5">
    <location>
        <begin position="103"/>
        <end position="224"/>
    </location>
</feature>
<dbReference type="Gene3D" id="3.30.470.30">
    <property type="entry name" value="DNA ligase/mRNA capping enzyme"/>
    <property type="match status" value="1"/>
</dbReference>
<dbReference type="PROSITE" id="PS00697">
    <property type="entry name" value="DNA_LIGASE_A1"/>
    <property type="match status" value="1"/>
</dbReference>
<dbReference type="InterPro" id="IPR012310">
    <property type="entry name" value="DNA_ligase_ATP-dep_cent"/>
</dbReference>
<dbReference type="EMBL" id="QRDZ01000008">
    <property type="protein sequence ID" value="RED83175.1"/>
    <property type="molecule type" value="Genomic_DNA"/>
</dbReference>
<dbReference type="RefSeq" id="WP_116060785.1">
    <property type="nucleotide sequence ID" value="NZ_QRDZ01000008.1"/>
</dbReference>
<dbReference type="Pfam" id="PF04679">
    <property type="entry name" value="DNA_ligase_A_C"/>
    <property type="match status" value="1"/>
</dbReference>
<comment type="similarity">
    <text evidence="1">Belongs to the ATP-dependent DNA ligase family.</text>
</comment>
<dbReference type="EC" id="6.5.1.1" evidence="2"/>
<evidence type="ECO:0000256" key="1">
    <source>
        <dbReference type="ARBA" id="ARBA00007572"/>
    </source>
</evidence>
<dbReference type="SUPFAM" id="SSF56091">
    <property type="entry name" value="DNA ligase/mRNA capping enzyme, catalytic domain"/>
    <property type="match status" value="1"/>
</dbReference>
<dbReference type="OrthoDB" id="9802472at2"/>
<dbReference type="GO" id="GO:0003910">
    <property type="term" value="F:DNA ligase (ATP) activity"/>
    <property type="evidence" value="ECO:0007669"/>
    <property type="project" value="UniProtKB-EC"/>
</dbReference>
<dbReference type="CDD" id="cd07971">
    <property type="entry name" value="OBF_DNA_ligase_LigD"/>
    <property type="match status" value="1"/>
</dbReference>
<accession>A0A3D9KAM6</accession>
<dbReference type="PANTHER" id="PTHR45674">
    <property type="entry name" value="DNA LIGASE 1/3 FAMILY MEMBER"/>
    <property type="match status" value="1"/>
</dbReference>
<organism evidence="6 7">
    <name type="scientific">Cohnella phaseoli</name>
    <dbReference type="NCBI Taxonomy" id="456490"/>
    <lineage>
        <taxon>Bacteria</taxon>
        <taxon>Bacillati</taxon>
        <taxon>Bacillota</taxon>
        <taxon>Bacilli</taxon>
        <taxon>Bacillales</taxon>
        <taxon>Paenibacillaceae</taxon>
        <taxon>Cohnella</taxon>
    </lineage>
</organism>
<dbReference type="GO" id="GO:0006281">
    <property type="term" value="P:DNA repair"/>
    <property type="evidence" value="ECO:0007669"/>
    <property type="project" value="InterPro"/>
</dbReference>
<dbReference type="Gene3D" id="2.40.50.140">
    <property type="entry name" value="Nucleic acid-binding proteins"/>
    <property type="match status" value="1"/>
</dbReference>
<sequence>MKPIIPFEPLRTDVIPIGEKWIYQVKWDGVRILAYCDGSEFQLYNRKLNERTMQFPELINRGYCRASSFILDGEVIALAADGKPSFHEVMRRDGIRRSENVSIAQKEVSITYMIFDIVYLNGQWLNNRPLSDRLELLQEFVIPTPTVQLVASHPDGESLFRVVEQNGMEGIVCKDTHSTYEIGRKDGRWVKVKNYGDAVVVIGGFTLRDGVVNAILAGLYHEGKLRFIGKVGTGKLTAEDWRTLTATLQGIATAECPFANRHPDMRGAYWCQPILTVKVRFTEWRRHEGRTMRQPSIQAFVSVPPHECVFE</sequence>
<comment type="catalytic activity">
    <reaction evidence="4">
        <text>ATP + (deoxyribonucleotide)n-3'-hydroxyl + 5'-phospho-(deoxyribonucleotide)m = (deoxyribonucleotide)n+m + AMP + diphosphate.</text>
        <dbReference type="EC" id="6.5.1.1"/>
    </reaction>
</comment>
<evidence type="ECO:0000259" key="5">
    <source>
        <dbReference type="PROSITE" id="PS50160"/>
    </source>
</evidence>
<dbReference type="PROSITE" id="PS50160">
    <property type="entry name" value="DNA_LIGASE_A3"/>
    <property type="match status" value="1"/>
</dbReference>
<dbReference type="InterPro" id="IPR050191">
    <property type="entry name" value="ATP-dep_DNA_ligase"/>
</dbReference>
<dbReference type="GO" id="GO:0005524">
    <property type="term" value="F:ATP binding"/>
    <property type="evidence" value="ECO:0007669"/>
    <property type="project" value="InterPro"/>
</dbReference>
<dbReference type="InterPro" id="IPR012309">
    <property type="entry name" value="DNA_ligase_ATP-dep_C"/>
</dbReference>
<dbReference type="CDD" id="cd07906">
    <property type="entry name" value="Adenylation_DNA_ligase_LigD_LigC"/>
    <property type="match status" value="1"/>
</dbReference>